<organism evidence="1 2">
    <name type="scientific">Brassica carinata</name>
    <name type="common">Ethiopian mustard</name>
    <name type="synonym">Abyssinian cabbage</name>
    <dbReference type="NCBI Taxonomy" id="52824"/>
    <lineage>
        <taxon>Eukaryota</taxon>
        <taxon>Viridiplantae</taxon>
        <taxon>Streptophyta</taxon>
        <taxon>Embryophyta</taxon>
        <taxon>Tracheophyta</taxon>
        <taxon>Spermatophyta</taxon>
        <taxon>Magnoliopsida</taxon>
        <taxon>eudicotyledons</taxon>
        <taxon>Gunneridae</taxon>
        <taxon>Pentapetalae</taxon>
        <taxon>rosids</taxon>
        <taxon>malvids</taxon>
        <taxon>Brassicales</taxon>
        <taxon>Brassicaceae</taxon>
        <taxon>Brassiceae</taxon>
        <taxon>Brassica</taxon>
    </lineage>
</organism>
<sequence>MRTINSSPLLYTLSKNSCGHQRNPSFFSGALRLHYCRSVVRFKIQEEETRGEIRRLRMVWIMRFSGLFSALLTVIDLSPQTMKDSVGTRLRSLHLSRR</sequence>
<reference evidence="1 2" key="1">
    <citation type="submission" date="2020-02" db="EMBL/GenBank/DDBJ databases">
        <authorList>
            <person name="Ma Q."/>
            <person name="Huang Y."/>
            <person name="Song X."/>
            <person name="Pei D."/>
        </authorList>
    </citation>
    <scope>NUCLEOTIDE SEQUENCE [LARGE SCALE GENOMIC DNA]</scope>
    <source>
        <strain evidence="1">Sxm20200214</strain>
        <tissue evidence="1">Leaf</tissue>
    </source>
</reference>
<name>A0A8X7V3B7_BRACI</name>
<accession>A0A8X7V3B7</accession>
<protein>
    <submittedName>
        <fullName evidence="1">Uncharacterized protein</fullName>
    </submittedName>
</protein>
<dbReference type="Proteomes" id="UP000886595">
    <property type="component" value="Unassembled WGS sequence"/>
</dbReference>
<gene>
    <name evidence="1" type="ORF">Bca52824_037044</name>
</gene>
<proteinExistence type="predicted"/>
<keyword evidence="2" id="KW-1185">Reference proteome</keyword>
<evidence type="ECO:0000313" key="1">
    <source>
        <dbReference type="EMBL" id="KAG2300572.1"/>
    </source>
</evidence>
<comment type="caution">
    <text evidence="1">The sequence shown here is derived from an EMBL/GenBank/DDBJ whole genome shotgun (WGS) entry which is preliminary data.</text>
</comment>
<evidence type="ECO:0000313" key="2">
    <source>
        <dbReference type="Proteomes" id="UP000886595"/>
    </source>
</evidence>
<dbReference type="EMBL" id="JAAMPC010000008">
    <property type="protein sequence ID" value="KAG2300572.1"/>
    <property type="molecule type" value="Genomic_DNA"/>
</dbReference>
<dbReference type="AlphaFoldDB" id="A0A8X7V3B7"/>